<organism evidence="2 3">
    <name type="scientific">Hypsibius exemplaris</name>
    <name type="common">Freshwater tardigrade</name>
    <dbReference type="NCBI Taxonomy" id="2072580"/>
    <lineage>
        <taxon>Eukaryota</taxon>
        <taxon>Metazoa</taxon>
        <taxon>Ecdysozoa</taxon>
        <taxon>Tardigrada</taxon>
        <taxon>Eutardigrada</taxon>
        <taxon>Parachela</taxon>
        <taxon>Hypsibioidea</taxon>
        <taxon>Hypsibiidae</taxon>
        <taxon>Hypsibius</taxon>
    </lineage>
</organism>
<feature type="transmembrane region" description="Helical" evidence="1">
    <location>
        <begin position="161"/>
        <end position="180"/>
    </location>
</feature>
<evidence type="ECO:0000313" key="3">
    <source>
        <dbReference type="Proteomes" id="UP000192578"/>
    </source>
</evidence>
<proteinExistence type="predicted"/>
<dbReference type="Proteomes" id="UP000192578">
    <property type="component" value="Unassembled WGS sequence"/>
</dbReference>
<sequence>MAESVPTVTPPTVVSLKDPADNERTPGICTDCNIKTVLRVLLPLLYLVMLLLGVILALAGSDGNFPQLVVAHTVGGCFFLAVFILLTCCNYQRAKHKTETWVVGTYWVATGAVISERTEERDVPCSVNNFRRRLEIIFVILGPCMYFVTSCIILSKPSIQPIILASGICGLSSILIIVLLSCFGSLLARVCCPNDEVAVDVPVPAAVSPPPPYNARY</sequence>
<accession>A0A9X6NSJ7</accession>
<feature type="transmembrane region" description="Helical" evidence="1">
    <location>
        <begin position="136"/>
        <end position="155"/>
    </location>
</feature>
<evidence type="ECO:0000313" key="2">
    <source>
        <dbReference type="EMBL" id="OWA55269.1"/>
    </source>
</evidence>
<reference evidence="3" key="1">
    <citation type="submission" date="2017-01" db="EMBL/GenBank/DDBJ databases">
        <title>Comparative genomics of anhydrobiosis in the tardigrade Hypsibius dujardini.</title>
        <authorList>
            <person name="Yoshida Y."/>
            <person name="Koutsovoulos G."/>
            <person name="Laetsch D."/>
            <person name="Stevens L."/>
            <person name="Kumar S."/>
            <person name="Horikawa D."/>
            <person name="Ishino K."/>
            <person name="Komine S."/>
            <person name="Tomita M."/>
            <person name="Blaxter M."/>
            <person name="Arakawa K."/>
        </authorList>
    </citation>
    <scope>NUCLEOTIDE SEQUENCE [LARGE SCALE GENOMIC DNA]</scope>
    <source>
        <strain evidence="3">Z151</strain>
    </source>
</reference>
<feature type="transmembrane region" description="Helical" evidence="1">
    <location>
        <begin position="65"/>
        <end position="88"/>
    </location>
</feature>
<gene>
    <name evidence="2" type="ORF">BV898_19655</name>
</gene>
<evidence type="ECO:0000256" key="1">
    <source>
        <dbReference type="SAM" id="Phobius"/>
    </source>
</evidence>
<comment type="caution">
    <text evidence="2">The sequence shown here is derived from an EMBL/GenBank/DDBJ whole genome shotgun (WGS) entry which is preliminary data.</text>
</comment>
<feature type="transmembrane region" description="Helical" evidence="1">
    <location>
        <begin position="40"/>
        <end position="59"/>
    </location>
</feature>
<dbReference type="AlphaFoldDB" id="A0A9X6NSJ7"/>
<keyword evidence="1" id="KW-0472">Membrane</keyword>
<keyword evidence="1" id="KW-1133">Transmembrane helix</keyword>
<protein>
    <submittedName>
        <fullName evidence="2">Uncharacterized protein</fullName>
    </submittedName>
</protein>
<keyword evidence="1" id="KW-0812">Transmembrane</keyword>
<name>A0A9X6NSJ7_HYPEX</name>
<keyword evidence="3" id="KW-1185">Reference proteome</keyword>
<dbReference type="EMBL" id="MTYJ01000615">
    <property type="protein sequence ID" value="OWA55269.1"/>
    <property type="molecule type" value="Genomic_DNA"/>
</dbReference>